<evidence type="ECO:0000313" key="2">
    <source>
        <dbReference type="Proteomes" id="UP000184488"/>
    </source>
</evidence>
<dbReference type="RefSeq" id="WP_073311736.1">
    <property type="nucleotide sequence ID" value="NZ_FQZI01000004.1"/>
</dbReference>
<keyword evidence="2" id="KW-1185">Reference proteome</keyword>
<accession>A0A1M6FXV6</accession>
<sequence length="228" mass="26279">MKYIISFFLFIPVLLWSQTNCDTGEALFKQKKYAEAQVLLQKCISDNPKNYKAIDQLGEIAYHSKNWDDAIKYSTILKNAFPSNAEYWFRYGGSLGMKAQKSSKIKAFTMLDDIEGSFVKAAKLDPKHINSRWALVVLYVELPGIIGGSEKKALRYANELMQLSKVDGYLAKGYIDLYYKRYDKAEINYVKAHEIGHSKTTFEKLYDLYLNKIKNKGKAEELKSEFKN</sequence>
<name>A0A1M6FXV6_9FLAO</name>
<dbReference type="EMBL" id="FQZI01000004">
    <property type="protein sequence ID" value="SHJ02588.1"/>
    <property type="molecule type" value="Genomic_DNA"/>
</dbReference>
<gene>
    <name evidence="1" type="ORF">SAMN05444363_2406</name>
</gene>
<protein>
    <submittedName>
        <fullName evidence="1">Tetratricopeptide repeat-containing protein</fullName>
    </submittedName>
</protein>
<dbReference type="Proteomes" id="UP000184488">
    <property type="component" value="Unassembled WGS sequence"/>
</dbReference>
<organism evidence="1 2">
    <name type="scientific">Flavobacterium terrae</name>
    <dbReference type="NCBI Taxonomy" id="415425"/>
    <lineage>
        <taxon>Bacteria</taxon>
        <taxon>Pseudomonadati</taxon>
        <taxon>Bacteroidota</taxon>
        <taxon>Flavobacteriia</taxon>
        <taxon>Flavobacteriales</taxon>
        <taxon>Flavobacteriaceae</taxon>
        <taxon>Flavobacterium</taxon>
    </lineage>
</organism>
<dbReference type="Pfam" id="PF14559">
    <property type="entry name" value="TPR_19"/>
    <property type="match status" value="1"/>
</dbReference>
<dbReference type="SUPFAM" id="SSF48452">
    <property type="entry name" value="TPR-like"/>
    <property type="match status" value="1"/>
</dbReference>
<dbReference type="AlphaFoldDB" id="A0A1M6FXV6"/>
<dbReference type="OrthoDB" id="1416278at2"/>
<dbReference type="InterPro" id="IPR011990">
    <property type="entry name" value="TPR-like_helical_dom_sf"/>
</dbReference>
<dbReference type="STRING" id="415425.SAMN05444363_2406"/>
<proteinExistence type="predicted"/>
<evidence type="ECO:0000313" key="1">
    <source>
        <dbReference type="EMBL" id="SHJ02588.1"/>
    </source>
</evidence>
<dbReference type="Gene3D" id="1.25.40.10">
    <property type="entry name" value="Tetratricopeptide repeat domain"/>
    <property type="match status" value="1"/>
</dbReference>
<reference evidence="2" key="1">
    <citation type="submission" date="2016-11" db="EMBL/GenBank/DDBJ databases">
        <authorList>
            <person name="Varghese N."/>
            <person name="Submissions S."/>
        </authorList>
    </citation>
    <scope>NUCLEOTIDE SEQUENCE [LARGE SCALE GENOMIC DNA]</scope>
    <source>
        <strain evidence="2">DSM 18829</strain>
    </source>
</reference>